<proteinExistence type="predicted"/>
<sequence>MVRWGYERTFRCVGIRTTSERRIFDNTTDTVLHIEHTDTVLHIEHTDTVLHIEHTDTVLHIEHTDTVLHIEHTDTVLHIEHNLMRQSAHSAEKPSESSPYAAEHDKYRLSHALLSTQGRR</sequence>
<comment type="caution">
    <text evidence="2">The sequence shown here is derived from an EMBL/GenBank/DDBJ whole genome shotgun (WGS) entry which is preliminary data.</text>
</comment>
<evidence type="ECO:0000313" key="2">
    <source>
        <dbReference type="EMBL" id="KAH3776348.1"/>
    </source>
</evidence>
<gene>
    <name evidence="2" type="ORF">DPMN_177770</name>
</gene>
<evidence type="ECO:0000313" key="3">
    <source>
        <dbReference type="Proteomes" id="UP000828390"/>
    </source>
</evidence>
<protein>
    <submittedName>
        <fullName evidence="2">Uncharacterized protein</fullName>
    </submittedName>
</protein>
<dbReference type="AlphaFoldDB" id="A0A9D4EAW8"/>
<evidence type="ECO:0000256" key="1">
    <source>
        <dbReference type="SAM" id="MobiDB-lite"/>
    </source>
</evidence>
<reference evidence="2" key="1">
    <citation type="journal article" date="2019" name="bioRxiv">
        <title>The Genome of the Zebra Mussel, Dreissena polymorpha: A Resource for Invasive Species Research.</title>
        <authorList>
            <person name="McCartney M.A."/>
            <person name="Auch B."/>
            <person name="Kono T."/>
            <person name="Mallez S."/>
            <person name="Zhang Y."/>
            <person name="Obille A."/>
            <person name="Becker A."/>
            <person name="Abrahante J.E."/>
            <person name="Garbe J."/>
            <person name="Badalamenti J.P."/>
            <person name="Herman A."/>
            <person name="Mangelson H."/>
            <person name="Liachko I."/>
            <person name="Sullivan S."/>
            <person name="Sone E.D."/>
            <person name="Koren S."/>
            <person name="Silverstein K.A.T."/>
            <person name="Beckman K.B."/>
            <person name="Gohl D.M."/>
        </authorList>
    </citation>
    <scope>NUCLEOTIDE SEQUENCE</scope>
    <source>
        <strain evidence="2">Duluth1</strain>
        <tissue evidence="2">Whole animal</tissue>
    </source>
</reference>
<dbReference type="Proteomes" id="UP000828390">
    <property type="component" value="Unassembled WGS sequence"/>
</dbReference>
<accession>A0A9D4EAW8</accession>
<dbReference type="EMBL" id="JAIWYP010000009">
    <property type="protein sequence ID" value="KAH3776348.1"/>
    <property type="molecule type" value="Genomic_DNA"/>
</dbReference>
<organism evidence="2 3">
    <name type="scientific">Dreissena polymorpha</name>
    <name type="common">Zebra mussel</name>
    <name type="synonym">Mytilus polymorpha</name>
    <dbReference type="NCBI Taxonomy" id="45954"/>
    <lineage>
        <taxon>Eukaryota</taxon>
        <taxon>Metazoa</taxon>
        <taxon>Spiralia</taxon>
        <taxon>Lophotrochozoa</taxon>
        <taxon>Mollusca</taxon>
        <taxon>Bivalvia</taxon>
        <taxon>Autobranchia</taxon>
        <taxon>Heteroconchia</taxon>
        <taxon>Euheterodonta</taxon>
        <taxon>Imparidentia</taxon>
        <taxon>Neoheterodontei</taxon>
        <taxon>Myida</taxon>
        <taxon>Dreissenoidea</taxon>
        <taxon>Dreissenidae</taxon>
        <taxon>Dreissena</taxon>
    </lineage>
</organism>
<feature type="region of interest" description="Disordered" evidence="1">
    <location>
        <begin position="85"/>
        <end position="120"/>
    </location>
</feature>
<keyword evidence="3" id="KW-1185">Reference proteome</keyword>
<name>A0A9D4EAW8_DREPO</name>
<reference evidence="2" key="2">
    <citation type="submission" date="2020-11" db="EMBL/GenBank/DDBJ databases">
        <authorList>
            <person name="McCartney M.A."/>
            <person name="Auch B."/>
            <person name="Kono T."/>
            <person name="Mallez S."/>
            <person name="Becker A."/>
            <person name="Gohl D.M."/>
            <person name="Silverstein K.A.T."/>
            <person name="Koren S."/>
            <person name="Bechman K.B."/>
            <person name="Herman A."/>
            <person name="Abrahante J.E."/>
            <person name="Garbe J."/>
        </authorList>
    </citation>
    <scope>NUCLEOTIDE SEQUENCE</scope>
    <source>
        <strain evidence="2">Duluth1</strain>
        <tissue evidence="2">Whole animal</tissue>
    </source>
</reference>